<accession>A0A3B0ZB73</accession>
<evidence type="ECO:0000313" key="1">
    <source>
        <dbReference type="EMBL" id="VAW90648.1"/>
    </source>
</evidence>
<reference evidence="1" key="1">
    <citation type="submission" date="2018-06" db="EMBL/GenBank/DDBJ databases">
        <authorList>
            <person name="Zhirakovskaya E."/>
        </authorList>
    </citation>
    <scope>NUCLEOTIDE SEQUENCE</scope>
</reference>
<gene>
    <name evidence="1" type="ORF">MNBD_GAMMA21-1728</name>
</gene>
<protein>
    <recommendedName>
        <fullName evidence="2">Outer membrane protein beta-barrel domain-containing protein</fullName>
    </recommendedName>
</protein>
<proteinExistence type="predicted"/>
<organism evidence="1">
    <name type="scientific">hydrothermal vent metagenome</name>
    <dbReference type="NCBI Taxonomy" id="652676"/>
    <lineage>
        <taxon>unclassified sequences</taxon>
        <taxon>metagenomes</taxon>
        <taxon>ecological metagenomes</taxon>
    </lineage>
</organism>
<evidence type="ECO:0008006" key="2">
    <source>
        <dbReference type="Google" id="ProtNLM"/>
    </source>
</evidence>
<dbReference type="AlphaFoldDB" id="A0A3B0ZB73"/>
<name>A0A3B0ZB73_9ZZZZ</name>
<dbReference type="EMBL" id="UOFR01000003">
    <property type="protein sequence ID" value="VAW90648.1"/>
    <property type="molecule type" value="Genomic_DNA"/>
</dbReference>
<sequence>MLKYDTYKIGYLWSFYHTKKVELSAGAGLHITRLSLEVAASTTSSGLDATDVSVTAPLPVLSIALKYNVTPKFSWYLKSEVFSLSFDEYDGTYTDGTVGMEYQAWKNVGLGSGIGSNSLDVTQTTSDYKFNYTNRITGLHAYLADYF</sequence>